<dbReference type="EMBL" id="GGEC01066006">
    <property type="protein sequence ID" value="MBX46490.1"/>
    <property type="molecule type" value="Transcribed_RNA"/>
</dbReference>
<organism evidence="1">
    <name type="scientific">Rhizophora mucronata</name>
    <name type="common">Asiatic mangrove</name>
    <dbReference type="NCBI Taxonomy" id="61149"/>
    <lineage>
        <taxon>Eukaryota</taxon>
        <taxon>Viridiplantae</taxon>
        <taxon>Streptophyta</taxon>
        <taxon>Embryophyta</taxon>
        <taxon>Tracheophyta</taxon>
        <taxon>Spermatophyta</taxon>
        <taxon>Magnoliopsida</taxon>
        <taxon>eudicotyledons</taxon>
        <taxon>Gunneridae</taxon>
        <taxon>Pentapetalae</taxon>
        <taxon>rosids</taxon>
        <taxon>fabids</taxon>
        <taxon>Malpighiales</taxon>
        <taxon>Rhizophoraceae</taxon>
        <taxon>Rhizophora</taxon>
    </lineage>
</organism>
<sequence length="36" mass="4261">MRVDMEHIREDFGATLVYEETKIGLPLVREHIHVIL</sequence>
<evidence type="ECO:0000313" key="1">
    <source>
        <dbReference type="EMBL" id="MBX46490.1"/>
    </source>
</evidence>
<protein>
    <submittedName>
        <fullName evidence="1">Uncharacterized protein</fullName>
    </submittedName>
</protein>
<reference evidence="1" key="1">
    <citation type="submission" date="2018-02" db="EMBL/GenBank/DDBJ databases">
        <title>Rhizophora mucronata_Transcriptome.</title>
        <authorList>
            <person name="Meera S.P."/>
            <person name="Sreeshan A."/>
            <person name="Augustine A."/>
        </authorList>
    </citation>
    <scope>NUCLEOTIDE SEQUENCE</scope>
    <source>
        <tissue evidence="1">Leaf</tissue>
    </source>
</reference>
<dbReference type="AlphaFoldDB" id="A0A2P2NVL0"/>
<proteinExistence type="predicted"/>
<accession>A0A2P2NVL0</accession>
<name>A0A2P2NVL0_RHIMU</name>